<evidence type="ECO:0000313" key="11">
    <source>
        <dbReference type="Proteomes" id="UP000253891"/>
    </source>
</evidence>
<dbReference type="Proteomes" id="UP000253891">
    <property type="component" value="Unassembled WGS sequence"/>
</dbReference>
<evidence type="ECO:0000256" key="7">
    <source>
        <dbReference type="SAM" id="Phobius"/>
    </source>
</evidence>
<dbReference type="OrthoDB" id="2148488at2"/>
<keyword evidence="4 7" id="KW-1133">Transmembrane helix</keyword>
<dbReference type="PANTHER" id="PTHR34390:SF2">
    <property type="entry name" value="SUCCINATE TRANSPORTER SUBUNIT YJJP-RELATED"/>
    <property type="match status" value="1"/>
</dbReference>
<keyword evidence="11" id="KW-1185">Reference proteome</keyword>
<feature type="transmembrane region" description="Helical" evidence="7">
    <location>
        <begin position="360"/>
        <end position="380"/>
    </location>
</feature>
<comment type="similarity">
    <text evidence="6">Belongs to the ThrE exporter (TC 2.A.79) family.</text>
</comment>
<feature type="transmembrane region" description="Helical" evidence="7">
    <location>
        <begin position="309"/>
        <end position="330"/>
    </location>
</feature>
<dbReference type="InterPro" id="IPR010619">
    <property type="entry name" value="ThrE-like_N"/>
</dbReference>
<evidence type="ECO:0000256" key="1">
    <source>
        <dbReference type="ARBA" id="ARBA00004651"/>
    </source>
</evidence>
<feature type="domain" description="Threonine/Serine exporter ThrE" evidence="9">
    <location>
        <begin position="317"/>
        <end position="442"/>
    </location>
</feature>
<protein>
    <submittedName>
        <fullName evidence="10">Uncharacterized protein</fullName>
    </submittedName>
</protein>
<accession>A0A0K8MHX8</accession>
<dbReference type="InterPro" id="IPR024528">
    <property type="entry name" value="ThrE_2"/>
</dbReference>
<dbReference type="AlphaFoldDB" id="A0A0K8MHX8"/>
<dbReference type="Pfam" id="PF12821">
    <property type="entry name" value="ThrE_2"/>
    <property type="match status" value="1"/>
</dbReference>
<dbReference type="GO" id="GO:0022857">
    <property type="term" value="F:transmembrane transporter activity"/>
    <property type="evidence" value="ECO:0007669"/>
    <property type="project" value="InterPro"/>
</dbReference>
<organism evidence="10 11">
    <name type="scientific">Fructobacillus ficulneus</name>
    <dbReference type="NCBI Taxonomy" id="157463"/>
    <lineage>
        <taxon>Bacteria</taxon>
        <taxon>Bacillati</taxon>
        <taxon>Bacillota</taxon>
        <taxon>Bacilli</taxon>
        <taxon>Lactobacillales</taxon>
        <taxon>Lactobacillaceae</taxon>
        <taxon>Fructobacillus</taxon>
    </lineage>
</organism>
<feature type="transmembrane region" description="Helical" evidence="7">
    <location>
        <begin position="427"/>
        <end position="445"/>
    </location>
</feature>
<feature type="transmembrane region" description="Helical" evidence="7">
    <location>
        <begin position="161"/>
        <end position="191"/>
    </location>
</feature>
<dbReference type="GO" id="GO:0015744">
    <property type="term" value="P:succinate transport"/>
    <property type="evidence" value="ECO:0007669"/>
    <property type="project" value="TreeGrafter"/>
</dbReference>
<dbReference type="STRING" id="157463.GCA_001047075_00394"/>
<feature type="domain" description="Threonine/serine exporter-like N-terminal" evidence="8">
    <location>
        <begin position="49"/>
        <end position="294"/>
    </location>
</feature>
<evidence type="ECO:0000256" key="4">
    <source>
        <dbReference type="ARBA" id="ARBA00022989"/>
    </source>
</evidence>
<keyword evidence="2" id="KW-1003">Cell membrane</keyword>
<feature type="transmembrane region" description="Helical" evidence="7">
    <location>
        <begin position="389"/>
        <end position="407"/>
    </location>
</feature>
<evidence type="ECO:0000313" key="10">
    <source>
        <dbReference type="EMBL" id="GAO99464.1"/>
    </source>
</evidence>
<feature type="transmembrane region" description="Helical" evidence="7">
    <location>
        <begin position="239"/>
        <end position="261"/>
    </location>
</feature>
<dbReference type="Pfam" id="PF06738">
    <property type="entry name" value="ThrE"/>
    <property type="match status" value="1"/>
</dbReference>
<reference evidence="10 11" key="1">
    <citation type="journal article" date="2015" name="BMC Genomics">
        <title>Comparative genomics of Fructobacillus spp. and Leuconostoc spp. reveals niche-specific evolution of Fructobacillus spp.</title>
        <authorList>
            <person name="Endo A."/>
            <person name="Tanizawa Y."/>
            <person name="Tanaka N."/>
            <person name="Maeno S."/>
            <person name="Kumar H."/>
            <person name="Shiwa Y."/>
            <person name="Okada S."/>
            <person name="Yoshikawa H."/>
            <person name="Dicks L."/>
            <person name="Nakagawa J."/>
            <person name="Arita M."/>
        </authorList>
    </citation>
    <scope>NUCLEOTIDE SEQUENCE [LARGE SCALE GENOMIC DNA]</scope>
    <source>
        <strain evidence="10 11">JCM 12225</strain>
    </source>
</reference>
<feature type="transmembrane region" description="Helical" evidence="7">
    <location>
        <begin position="203"/>
        <end position="227"/>
    </location>
</feature>
<dbReference type="InterPro" id="IPR050539">
    <property type="entry name" value="ThrE_Dicarb/AminoAcid_Exp"/>
</dbReference>
<evidence type="ECO:0000256" key="6">
    <source>
        <dbReference type="ARBA" id="ARBA00034125"/>
    </source>
</evidence>
<evidence type="ECO:0000256" key="3">
    <source>
        <dbReference type="ARBA" id="ARBA00022692"/>
    </source>
</evidence>
<gene>
    <name evidence="10" type="ORF">FFIC_140580</name>
</gene>
<evidence type="ECO:0000256" key="2">
    <source>
        <dbReference type="ARBA" id="ARBA00022475"/>
    </source>
</evidence>
<comment type="subcellular location">
    <subcellularLocation>
        <location evidence="1">Cell membrane</location>
        <topology evidence="1">Multi-pass membrane protein</topology>
    </subcellularLocation>
</comment>
<proteinExistence type="inferred from homology"/>
<dbReference type="GO" id="GO:0005886">
    <property type="term" value="C:plasma membrane"/>
    <property type="evidence" value="ECO:0007669"/>
    <property type="project" value="UniProtKB-SubCell"/>
</dbReference>
<evidence type="ECO:0000259" key="9">
    <source>
        <dbReference type="Pfam" id="PF12821"/>
    </source>
</evidence>
<keyword evidence="5 7" id="KW-0472">Membrane</keyword>
<evidence type="ECO:0000256" key="5">
    <source>
        <dbReference type="ARBA" id="ARBA00023136"/>
    </source>
</evidence>
<dbReference type="PANTHER" id="PTHR34390">
    <property type="entry name" value="UPF0442 PROTEIN YJJB-RELATED"/>
    <property type="match status" value="1"/>
</dbReference>
<dbReference type="EMBL" id="DF967991">
    <property type="protein sequence ID" value="GAO99464.1"/>
    <property type="molecule type" value="Genomic_DNA"/>
</dbReference>
<keyword evidence="3 7" id="KW-0812">Transmembrane</keyword>
<name>A0A0K8MHX8_9LACO</name>
<sequence>MTTEINQAAHADTTNPDRLHHHMAVRWEKFIAGETGPARQASLRVRASIVGRVGLLLLSSGTGAWRVRDSMNTVARALNMTCSADIGFTSLVLTSFDGVESFTESLSLASTGVNTDQLTALQDFVQDFALKWADQSALSIHQELDRIKARPANYSALQSGLAGGLACAGFIFLLGGGLIEMVGCFFGAGLGQFTRKKFGQHHWTAIATTAIGVAVACLAYFLALHLLGLTGMTTTNHEAGYIGAMLFVIPGFPYITSILDISKNDLRSGLERLTFALTIIITATLVGWLLALVFGLQPKNFLPLGLGQWPLMFGRLAASFAGVFGFSIMFNSRIKMAATAGLIGAIANTTRLELIDLSHFQPAAAAFVGALIAGLLASLIHQLIDYPRITITVPSIVIMVPGLYIYRGVYNLGLNQIGTGAAWLTKAILIMAFLPLGLFVARFCFDAKWRKID</sequence>
<dbReference type="RefSeq" id="WP_061992881.1">
    <property type="nucleotide sequence ID" value="NZ_DF967991.1"/>
</dbReference>
<evidence type="ECO:0000259" key="8">
    <source>
        <dbReference type="Pfam" id="PF06738"/>
    </source>
</evidence>
<feature type="transmembrane region" description="Helical" evidence="7">
    <location>
        <begin position="273"/>
        <end position="297"/>
    </location>
</feature>